<protein>
    <recommendedName>
        <fullName evidence="4">Bacteriocin-type signal sequence-containing protein</fullName>
    </recommendedName>
</protein>
<evidence type="ECO:0000313" key="2">
    <source>
        <dbReference type="EMBL" id="MBP2294987.1"/>
    </source>
</evidence>
<accession>A0ABS4SRC0</accession>
<name>A0ABS4SRC0_9PROT</name>
<evidence type="ECO:0008006" key="4">
    <source>
        <dbReference type="Google" id="ProtNLM"/>
    </source>
</evidence>
<dbReference type="Proteomes" id="UP000781958">
    <property type="component" value="Unassembled WGS sequence"/>
</dbReference>
<sequence length="68" mass="7099">MLHKDHLTAEPCENDASSRESGPVQTRILARQLARPLTAEEIDVVAGGMRAAGGTCSAGTCCVPDCDD</sequence>
<proteinExistence type="predicted"/>
<reference evidence="2 3" key="1">
    <citation type="submission" date="2021-03" db="EMBL/GenBank/DDBJ databases">
        <title>Genomic Encyclopedia of Type Strains, Phase III (KMG-III): the genomes of soil and plant-associated and newly described type strains.</title>
        <authorList>
            <person name="Whitman W."/>
        </authorList>
    </citation>
    <scope>NUCLEOTIDE SEQUENCE [LARGE SCALE GENOMIC DNA]</scope>
    <source>
        <strain evidence="2 3">IMMIB AFH-6</strain>
    </source>
</reference>
<dbReference type="RefSeq" id="WP_209769350.1">
    <property type="nucleotide sequence ID" value="NZ_JAGINP010000019.1"/>
</dbReference>
<evidence type="ECO:0000313" key="3">
    <source>
        <dbReference type="Proteomes" id="UP000781958"/>
    </source>
</evidence>
<dbReference type="EMBL" id="JAGINP010000019">
    <property type="protein sequence ID" value="MBP2294987.1"/>
    <property type="molecule type" value="Genomic_DNA"/>
</dbReference>
<comment type="caution">
    <text evidence="2">The sequence shown here is derived from an EMBL/GenBank/DDBJ whole genome shotgun (WGS) entry which is preliminary data.</text>
</comment>
<evidence type="ECO:0000256" key="1">
    <source>
        <dbReference type="SAM" id="MobiDB-lite"/>
    </source>
</evidence>
<keyword evidence="3" id="KW-1185">Reference proteome</keyword>
<organism evidence="2 3">
    <name type="scientific">Azospirillum rugosum</name>
    <dbReference type="NCBI Taxonomy" id="416170"/>
    <lineage>
        <taxon>Bacteria</taxon>
        <taxon>Pseudomonadati</taxon>
        <taxon>Pseudomonadota</taxon>
        <taxon>Alphaproteobacteria</taxon>
        <taxon>Rhodospirillales</taxon>
        <taxon>Azospirillaceae</taxon>
        <taxon>Azospirillum</taxon>
    </lineage>
</organism>
<gene>
    <name evidence="2" type="ORF">J2851_004790</name>
</gene>
<feature type="region of interest" description="Disordered" evidence="1">
    <location>
        <begin position="1"/>
        <end position="25"/>
    </location>
</feature>